<dbReference type="Pfam" id="PF00174">
    <property type="entry name" value="Oxidored_molyb"/>
    <property type="match status" value="1"/>
</dbReference>
<dbReference type="PANTHER" id="PTHR19372:SF7">
    <property type="entry name" value="SULFITE OXIDASE, MITOCHONDRIAL"/>
    <property type="match status" value="1"/>
</dbReference>
<dbReference type="GO" id="GO:0006790">
    <property type="term" value="P:sulfur compound metabolic process"/>
    <property type="evidence" value="ECO:0007669"/>
    <property type="project" value="TreeGrafter"/>
</dbReference>
<sequence length="379" mass="40312">MDEPSTAEESTPPSNRRVAGTRRSFLRWAGIAAAGTAVVATGAKALSSGGSGGGSAVAANTSPLPTPVATLPPQLRSLASTPNLNIEGITPLMTPNDDFFRIDTALSVPRVDLANWRLEIKGNVRTPFSISYDELLAMPQVEAPITLACVSNRVGGTLIGTAMWQGVELRTLLDRAGVEPSGEQIVGTSVDGYNAGFPTSAAFDGRSSLVAIGMNGVPLPLDNGFPARIVVEGLYGYVSSTKWLRSIELTEWDSFNGYWIQQGWAKNGPIKMSSRIDVPRSGARQPEGIVTLAGVAWAPNTGVAAVEVRIDGVWRRATLGDSLSGGVWRQWYYDWNATKGEHEIAVRCIDADGQVQTGEITPNPIAGYTGWETRSITIV</sequence>
<dbReference type="PROSITE" id="PS51318">
    <property type="entry name" value="TAT"/>
    <property type="match status" value="1"/>
</dbReference>
<dbReference type="PANTHER" id="PTHR19372">
    <property type="entry name" value="SULFITE REDUCTASE"/>
    <property type="match status" value="1"/>
</dbReference>
<dbReference type="EMBL" id="CAEZTR010000069">
    <property type="protein sequence ID" value="CAB4580781.1"/>
    <property type="molecule type" value="Genomic_DNA"/>
</dbReference>
<organism evidence="3">
    <name type="scientific">freshwater metagenome</name>
    <dbReference type="NCBI Taxonomy" id="449393"/>
    <lineage>
        <taxon>unclassified sequences</taxon>
        <taxon>metagenomes</taxon>
        <taxon>ecological metagenomes</taxon>
    </lineage>
</organism>
<feature type="region of interest" description="Disordered" evidence="1">
    <location>
        <begin position="1"/>
        <end position="20"/>
    </location>
</feature>
<dbReference type="Gene3D" id="3.90.420.10">
    <property type="entry name" value="Oxidoreductase, molybdopterin-binding domain"/>
    <property type="match status" value="1"/>
</dbReference>
<evidence type="ECO:0000259" key="2">
    <source>
        <dbReference type="Pfam" id="PF00174"/>
    </source>
</evidence>
<dbReference type="InterPro" id="IPR036374">
    <property type="entry name" value="OxRdtase_Mopterin-bd_sf"/>
</dbReference>
<gene>
    <name evidence="3" type="ORF">UFOPK1711_01172</name>
</gene>
<dbReference type="Gene3D" id="2.60.40.650">
    <property type="match status" value="1"/>
</dbReference>
<dbReference type="InterPro" id="IPR014756">
    <property type="entry name" value="Ig_E-set"/>
</dbReference>
<dbReference type="SUPFAM" id="SSF81296">
    <property type="entry name" value="E set domains"/>
    <property type="match status" value="1"/>
</dbReference>
<evidence type="ECO:0000313" key="3">
    <source>
        <dbReference type="EMBL" id="CAB4580781.1"/>
    </source>
</evidence>
<accession>A0A6J6EW79</accession>
<dbReference type="SUPFAM" id="SSF56524">
    <property type="entry name" value="Oxidoreductase molybdopterin-binding domain"/>
    <property type="match status" value="1"/>
</dbReference>
<dbReference type="AlphaFoldDB" id="A0A6J6EW79"/>
<name>A0A6J6EW79_9ZZZZ</name>
<feature type="domain" description="Oxidoreductase molybdopterin-binding" evidence="2">
    <location>
        <begin position="106"/>
        <end position="259"/>
    </location>
</feature>
<dbReference type="GO" id="GO:0043546">
    <property type="term" value="F:molybdopterin cofactor binding"/>
    <property type="evidence" value="ECO:0007669"/>
    <property type="project" value="TreeGrafter"/>
</dbReference>
<dbReference type="GO" id="GO:0020037">
    <property type="term" value="F:heme binding"/>
    <property type="evidence" value="ECO:0007669"/>
    <property type="project" value="TreeGrafter"/>
</dbReference>
<dbReference type="InterPro" id="IPR006311">
    <property type="entry name" value="TAT_signal"/>
</dbReference>
<evidence type="ECO:0000256" key="1">
    <source>
        <dbReference type="SAM" id="MobiDB-lite"/>
    </source>
</evidence>
<dbReference type="InterPro" id="IPR000572">
    <property type="entry name" value="OxRdtase_Mopterin-bd_dom"/>
</dbReference>
<reference evidence="3" key="1">
    <citation type="submission" date="2020-05" db="EMBL/GenBank/DDBJ databases">
        <authorList>
            <person name="Chiriac C."/>
            <person name="Salcher M."/>
            <person name="Ghai R."/>
            <person name="Kavagutti S V."/>
        </authorList>
    </citation>
    <scope>NUCLEOTIDE SEQUENCE</scope>
</reference>
<protein>
    <submittedName>
        <fullName evidence="3">Unannotated protein</fullName>
    </submittedName>
</protein>
<proteinExistence type="predicted"/>
<dbReference type="GO" id="GO:0008482">
    <property type="term" value="F:sulfite oxidase activity"/>
    <property type="evidence" value="ECO:0007669"/>
    <property type="project" value="TreeGrafter"/>
</dbReference>